<keyword evidence="1" id="KW-0489">Methyltransferase</keyword>
<keyword evidence="3" id="KW-0949">S-adenosyl-L-methionine</keyword>
<dbReference type="PANTHER" id="PTHR43464">
    <property type="entry name" value="METHYLTRANSFERASE"/>
    <property type="match status" value="1"/>
</dbReference>
<evidence type="ECO:0000256" key="2">
    <source>
        <dbReference type="ARBA" id="ARBA00022679"/>
    </source>
</evidence>
<dbReference type="AlphaFoldDB" id="A0A7M7PGD0"/>
<dbReference type="CDD" id="cd02440">
    <property type="entry name" value="AdoMet_MTases"/>
    <property type="match status" value="1"/>
</dbReference>
<feature type="domain" description="Methyltransferase" evidence="4">
    <location>
        <begin position="69"/>
        <end position="161"/>
    </location>
</feature>
<evidence type="ECO:0000256" key="3">
    <source>
        <dbReference type="ARBA" id="ARBA00022691"/>
    </source>
</evidence>
<evidence type="ECO:0000313" key="6">
    <source>
        <dbReference type="Proteomes" id="UP000007110"/>
    </source>
</evidence>
<dbReference type="RefSeq" id="XP_030851331.1">
    <property type="nucleotide sequence ID" value="XM_030995471.1"/>
</dbReference>
<dbReference type="Gene3D" id="3.40.50.150">
    <property type="entry name" value="Vaccinia Virus protein VP39"/>
    <property type="match status" value="1"/>
</dbReference>
<evidence type="ECO:0000256" key="1">
    <source>
        <dbReference type="ARBA" id="ARBA00022603"/>
    </source>
</evidence>
<dbReference type="GO" id="GO:0005739">
    <property type="term" value="C:mitochondrion"/>
    <property type="evidence" value="ECO:0000318"/>
    <property type="project" value="GO_Central"/>
</dbReference>
<dbReference type="InterPro" id="IPR029063">
    <property type="entry name" value="SAM-dependent_MTases_sf"/>
</dbReference>
<reference evidence="5" key="2">
    <citation type="submission" date="2021-01" db="UniProtKB">
        <authorList>
            <consortium name="EnsemblMetazoa"/>
        </authorList>
    </citation>
    <scope>IDENTIFICATION</scope>
</reference>
<dbReference type="GO" id="GO:0010420">
    <property type="term" value="F:polyprenyldihydroxybenzoate methyltransferase activity"/>
    <property type="evidence" value="ECO:0000318"/>
    <property type="project" value="GO_Central"/>
</dbReference>
<dbReference type="OrthoDB" id="3647at2759"/>
<organism evidence="5 6">
    <name type="scientific">Strongylocentrotus purpuratus</name>
    <name type="common">Purple sea urchin</name>
    <dbReference type="NCBI Taxonomy" id="7668"/>
    <lineage>
        <taxon>Eukaryota</taxon>
        <taxon>Metazoa</taxon>
        <taxon>Echinodermata</taxon>
        <taxon>Eleutherozoa</taxon>
        <taxon>Echinozoa</taxon>
        <taxon>Echinoidea</taxon>
        <taxon>Euechinoidea</taxon>
        <taxon>Echinacea</taxon>
        <taxon>Camarodonta</taxon>
        <taxon>Echinidea</taxon>
        <taxon>Strongylocentrotidae</taxon>
        <taxon>Strongylocentrotus</taxon>
    </lineage>
</organism>
<accession>A0A7M7PGD0</accession>
<reference evidence="6" key="1">
    <citation type="submission" date="2015-02" db="EMBL/GenBank/DDBJ databases">
        <title>Genome sequencing for Strongylocentrotus purpuratus.</title>
        <authorList>
            <person name="Murali S."/>
            <person name="Liu Y."/>
            <person name="Vee V."/>
            <person name="English A."/>
            <person name="Wang M."/>
            <person name="Skinner E."/>
            <person name="Han Y."/>
            <person name="Muzny D.M."/>
            <person name="Worley K.C."/>
            <person name="Gibbs R.A."/>
        </authorList>
    </citation>
    <scope>NUCLEOTIDE SEQUENCE</scope>
</reference>
<dbReference type="PANTHER" id="PTHR43464:SF19">
    <property type="entry name" value="UBIQUINONE BIOSYNTHESIS O-METHYLTRANSFERASE, MITOCHONDRIAL"/>
    <property type="match status" value="1"/>
</dbReference>
<dbReference type="InterPro" id="IPR041698">
    <property type="entry name" value="Methyltransf_25"/>
</dbReference>
<dbReference type="GO" id="GO:0006744">
    <property type="term" value="P:ubiquinone biosynthetic process"/>
    <property type="evidence" value="ECO:0000318"/>
    <property type="project" value="GO_Central"/>
</dbReference>
<dbReference type="OMA" id="ERIAWCF"/>
<dbReference type="Pfam" id="PF13649">
    <property type="entry name" value="Methyltransf_25"/>
    <property type="match status" value="1"/>
</dbReference>
<name>A0A7M7PGD0_STRPU</name>
<evidence type="ECO:0000259" key="4">
    <source>
        <dbReference type="Pfam" id="PF13649"/>
    </source>
</evidence>
<dbReference type="SUPFAM" id="SSF53335">
    <property type="entry name" value="S-adenosyl-L-methionine-dependent methyltransferases"/>
    <property type="match status" value="1"/>
</dbReference>
<evidence type="ECO:0000313" key="5">
    <source>
        <dbReference type="EnsemblMetazoa" id="XP_030851331"/>
    </source>
</evidence>
<proteinExistence type="predicted"/>
<dbReference type="EnsemblMetazoa" id="XM_030995471">
    <property type="protein sequence ID" value="XP_030851331"/>
    <property type="gene ID" value="LOC100887950"/>
</dbReference>
<dbReference type="Proteomes" id="UP000007110">
    <property type="component" value="Unassembled WGS sequence"/>
</dbReference>
<dbReference type="GeneID" id="100887950"/>
<dbReference type="GO" id="GO:0061542">
    <property type="term" value="F:3-demethylubiquinol 3-O-methyltransferase activity"/>
    <property type="evidence" value="ECO:0000318"/>
    <property type="project" value="GO_Central"/>
</dbReference>
<dbReference type="GO" id="GO:0032259">
    <property type="term" value="P:methylation"/>
    <property type="evidence" value="ECO:0007669"/>
    <property type="project" value="UniProtKB-KW"/>
</dbReference>
<sequence>MAKNSEELAMHYRELTKARPVSGDPQKVIESYDELAATYDEHSKFVGYSAPAGAYRRLPEVVPNKQALILDVGCGTGMLGEMLHKDGYSNLYGLDPSDKSCDVARSKGCYATIIQGVARPETPLSFDDGYFDAIVSSGTFQPGHCDQNDIPELIRLLRSGGFMVISTRKASLNETDSYRVKSTLKHYVDTSVLEETSYQEFNDYFGFATEDVTGIVLTYKKK</sequence>
<protein>
    <recommendedName>
        <fullName evidence="4">Methyltransferase domain-containing protein</fullName>
    </recommendedName>
</protein>
<dbReference type="InParanoid" id="A0A7M7PGD0"/>
<keyword evidence="2" id="KW-0808">Transferase</keyword>
<dbReference type="KEGG" id="spu:100887950"/>
<keyword evidence="6" id="KW-1185">Reference proteome</keyword>